<evidence type="ECO:0000313" key="3">
    <source>
        <dbReference type="Proteomes" id="UP001652445"/>
    </source>
</evidence>
<feature type="transmembrane region" description="Helical" evidence="1">
    <location>
        <begin position="6"/>
        <end position="33"/>
    </location>
</feature>
<accession>A0ABT2UHR4</accession>
<keyword evidence="1" id="KW-0812">Transmembrane</keyword>
<evidence type="ECO:0008006" key="4">
    <source>
        <dbReference type="Google" id="ProtNLM"/>
    </source>
</evidence>
<dbReference type="EMBL" id="JAOQIO010000050">
    <property type="protein sequence ID" value="MCU6793437.1"/>
    <property type="molecule type" value="Genomic_DNA"/>
</dbReference>
<keyword evidence="3" id="KW-1185">Reference proteome</keyword>
<sequence length="41" mass="4696">MDKYSLYGITLETLVVMFGFFLVFGGLVAYGVIYMKKVRKP</sequence>
<comment type="caution">
    <text evidence="2">The sequence shown here is derived from an EMBL/GenBank/DDBJ whole genome shotgun (WGS) entry which is preliminary data.</text>
</comment>
<keyword evidence="1" id="KW-1133">Transmembrane helix</keyword>
<dbReference type="RefSeq" id="WP_256711325.1">
    <property type="nucleotide sequence ID" value="NZ_JAOQIO010000050.1"/>
</dbReference>
<protein>
    <recommendedName>
        <fullName evidence="4">Holin-like toxin</fullName>
    </recommendedName>
</protein>
<proteinExistence type="predicted"/>
<keyword evidence="1" id="KW-0472">Membrane</keyword>
<dbReference type="Proteomes" id="UP001652445">
    <property type="component" value="Unassembled WGS sequence"/>
</dbReference>
<name>A0ABT2UHR4_9BACL</name>
<evidence type="ECO:0000313" key="2">
    <source>
        <dbReference type="EMBL" id="MCU6793437.1"/>
    </source>
</evidence>
<gene>
    <name evidence="2" type="ORF">OB236_15120</name>
</gene>
<organism evidence="2 3">
    <name type="scientific">Paenibacillus baimaensis</name>
    <dbReference type="NCBI Taxonomy" id="2982185"/>
    <lineage>
        <taxon>Bacteria</taxon>
        <taxon>Bacillati</taxon>
        <taxon>Bacillota</taxon>
        <taxon>Bacilli</taxon>
        <taxon>Bacillales</taxon>
        <taxon>Paenibacillaceae</taxon>
        <taxon>Paenibacillus</taxon>
    </lineage>
</organism>
<reference evidence="2 3" key="1">
    <citation type="submission" date="2022-09" db="EMBL/GenBank/DDBJ databases">
        <authorList>
            <person name="Han X.L."/>
            <person name="Wang Q."/>
            <person name="Lu T."/>
        </authorList>
    </citation>
    <scope>NUCLEOTIDE SEQUENCE [LARGE SCALE GENOMIC DNA]</scope>
    <source>
        <strain evidence="2 3">WQ 127069</strain>
    </source>
</reference>
<evidence type="ECO:0000256" key="1">
    <source>
        <dbReference type="SAM" id="Phobius"/>
    </source>
</evidence>